<evidence type="ECO:0000256" key="7">
    <source>
        <dbReference type="ARBA" id="ARBA00022840"/>
    </source>
</evidence>
<evidence type="ECO:0000256" key="8">
    <source>
        <dbReference type="ARBA" id="ARBA00049280"/>
    </source>
</evidence>
<evidence type="ECO:0000313" key="13">
    <source>
        <dbReference type="Proteomes" id="UP000807115"/>
    </source>
</evidence>
<evidence type="ECO:0000256" key="1">
    <source>
        <dbReference type="ARBA" id="ARBA00006485"/>
    </source>
</evidence>
<dbReference type="GO" id="GO:0005524">
    <property type="term" value="F:ATP binding"/>
    <property type="evidence" value="ECO:0007669"/>
    <property type="project" value="UniProtKB-UniRule"/>
</dbReference>
<comment type="similarity">
    <text evidence="1">Belongs to the protein kinase superfamily. CMGC Ser/Thr protein kinase family. CDC2/CDKX subfamily.</text>
</comment>
<dbReference type="EC" id="2.7.11.23" evidence="2"/>
<gene>
    <name evidence="12" type="ORF">BDA96_09G259100</name>
</gene>
<dbReference type="PROSITE" id="PS50011">
    <property type="entry name" value="PROTEIN_KINASE_DOM"/>
    <property type="match status" value="1"/>
</dbReference>
<dbReference type="Pfam" id="PF00069">
    <property type="entry name" value="Pkinase"/>
    <property type="match status" value="1"/>
</dbReference>
<proteinExistence type="inferred from homology"/>
<evidence type="ECO:0000256" key="4">
    <source>
        <dbReference type="ARBA" id="ARBA00022679"/>
    </source>
</evidence>
<evidence type="ECO:0000256" key="5">
    <source>
        <dbReference type="ARBA" id="ARBA00022741"/>
    </source>
</evidence>
<evidence type="ECO:0000256" key="3">
    <source>
        <dbReference type="ARBA" id="ARBA00022553"/>
    </source>
</evidence>
<protein>
    <recommendedName>
        <fullName evidence="2">[RNA-polymerase]-subunit kinase</fullName>
        <ecNumber evidence="2">2.7.11.23</ecNumber>
    </recommendedName>
</protein>
<name>A0A921QCQ3_SORBI</name>
<keyword evidence="10" id="KW-0723">Serine/threonine-protein kinase</keyword>
<dbReference type="InterPro" id="IPR017441">
    <property type="entry name" value="Protein_kinase_ATP_BS"/>
</dbReference>
<comment type="catalytic activity">
    <reaction evidence="8">
        <text>[DNA-directed RNA polymerase] + ATP = phospho-[DNA-directed RNA polymerase] + ADP + H(+)</text>
        <dbReference type="Rhea" id="RHEA:10216"/>
        <dbReference type="Rhea" id="RHEA-COMP:11321"/>
        <dbReference type="Rhea" id="RHEA-COMP:11322"/>
        <dbReference type="ChEBI" id="CHEBI:15378"/>
        <dbReference type="ChEBI" id="CHEBI:30616"/>
        <dbReference type="ChEBI" id="CHEBI:43176"/>
        <dbReference type="ChEBI" id="CHEBI:68546"/>
        <dbReference type="ChEBI" id="CHEBI:456216"/>
        <dbReference type="EC" id="2.7.11.23"/>
    </reaction>
</comment>
<dbReference type="PANTHER" id="PTHR24056">
    <property type="entry name" value="CELL DIVISION PROTEIN KINASE"/>
    <property type="match status" value="1"/>
</dbReference>
<evidence type="ECO:0000256" key="2">
    <source>
        <dbReference type="ARBA" id="ARBA00012409"/>
    </source>
</evidence>
<dbReference type="SMART" id="SM00220">
    <property type="entry name" value="S_TKc"/>
    <property type="match status" value="1"/>
</dbReference>
<comment type="caution">
    <text evidence="12">The sequence shown here is derived from an EMBL/GenBank/DDBJ whole genome shotgun (WGS) entry which is preliminary data.</text>
</comment>
<keyword evidence="4" id="KW-0808">Transferase</keyword>
<dbReference type="GO" id="GO:0008353">
    <property type="term" value="F:RNA polymerase II CTD heptapeptide repeat kinase activity"/>
    <property type="evidence" value="ECO:0007669"/>
    <property type="project" value="UniProtKB-EC"/>
</dbReference>
<sequence>MIAKRAAAICVLLDRDDDDPSGAGAGWCKRQRLWTTADYEATRALGAGSFGAVVEARHRATGHAVAVKALRASETPATAAPAGGGAAAEAKAKASAEAAADEALREAEFLAACRGHPSLVGLHAIAINPGTSEVALVMECVGPNLHDVLNGSRHRAGRPFPEPQVRRIMRQLLAGAKHMHARRIMHRDIKPGNILVVGAGGGDGREPISVKICDLGLAASIIDQPPYERAGTRWYMAPEMLLGKPDYDAMVDMWSLGCVMAELLTGKPLFDGEDDNEVLRRIFSVLGVPGQRTWPAFKSLPLAGTVVLPPVRHRNRLRQLLPKERLSADGFDVLKRLLSCNADKRPSASAALRSPWFTKDIESTASVSPAAAAAAKMVQ</sequence>
<feature type="domain" description="Protein kinase" evidence="11">
    <location>
        <begin position="39"/>
        <end position="357"/>
    </location>
</feature>
<dbReference type="InterPro" id="IPR050108">
    <property type="entry name" value="CDK"/>
</dbReference>
<accession>A0A921QCQ3</accession>
<dbReference type="Proteomes" id="UP000807115">
    <property type="component" value="Chromosome 9"/>
</dbReference>
<dbReference type="Gramene" id="EES18742">
    <property type="protein sequence ID" value="EES18742"/>
    <property type="gene ID" value="SORBI_3009G244800"/>
</dbReference>
<keyword evidence="7 9" id="KW-0067">ATP-binding</keyword>
<keyword evidence="6" id="KW-0418">Kinase</keyword>
<dbReference type="FunFam" id="1.10.510.10:FF:000790">
    <property type="entry name" value="Cyclin-dependent kinase G-1"/>
    <property type="match status" value="1"/>
</dbReference>
<evidence type="ECO:0000259" key="11">
    <source>
        <dbReference type="PROSITE" id="PS50011"/>
    </source>
</evidence>
<dbReference type="InterPro" id="IPR008271">
    <property type="entry name" value="Ser/Thr_kinase_AS"/>
</dbReference>
<dbReference type="InterPro" id="IPR011009">
    <property type="entry name" value="Kinase-like_dom_sf"/>
</dbReference>
<dbReference type="SUPFAM" id="SSF56112">
    <property type="entry name" value="Protein kinase-like (PK-like)"/>
    <property type="match status" value="1"/>
</dbReference>
<evidence type="ECO:0000256" key="9">
    <source>
        <dbReference type="PROSITE-ProRule" id="PRU10141"/>
    </source>
</evidence>
<dbReference type="EMBL" id="CM027688">
    <property type="protein sequence ID" value="KAG0519376.1"/>
    <property type="molecule type" value="Genomic_DNA"/>
</dbReference>
<dbReference type="FunFam" id="3.30.200.20:FF:001017">
    <property type="entry name" value="Cyclin-dependent kinase G-1"/>
    <property type="match status" value="1"/>
</dbReference>
<dbReference type="Gene3D" id="1.10.510.10">
    <property type="entry name" value="Transferase(Phosphotransferase) domain 1"/>
    <property type="match status" value="1"/>
</dbReference>
<dbReference type="AlphaFoldDB" id="A0A921QCQ3"/>
<dbReference type="Gene3D" id="3.30.200.20">
    <property type="entry name" value="Phosphorylase Kinase, domain 1"/>
    <property type="match status" value="1"/>
</dbReference>
<organism evidence="12 13">
    <name type="scientific">Sorghum bicolor</name>
    <name type="common">Sorghum</name>
    <name type="synonym">Sorghum vulgare</name>
    <dbReference type="NCBI Taxonomy" id="4558"/>
    <lineage>
        <taxon>Eukaryota</taxon>
        <taxon>Viridiplantae</taxon>
        <taxon>Streptophyta</taxon>
        <taxon>Embryophyta</taxon>
        <taxon>Tracheophyta</taxon>
        <taxon>Spermatophyta</taxon>
        <taxon>Magnoliopsida</taxon>
        <taxon>Liliopsida</taxon>
        <taxon>Poales</taxon>
        <taxon>Poaceae</taxon>
        <taxon>PACMAD clade</taxon>
        <taxon>Panicoideae</taxon>
        <taxon>Andropogonodae</taxon>
        <taxon>Andropogoneae</taxon>
        <taxon>Sorghinae</taxon>
        <taxon>Sorghum</taxon>
    </lineage>
</organism>
<dbReference type="PANTHER" id="PTHR24056:SF190">
    <property type="entry name" value="CYCLIN-DEPENDENT KINASE G-1"/>
    <property type="match status" value="1"/>
</dbReference>
<feature type="binding site" evidence="9">
    <location>
        <position position="68"/>
    </location>
    <ligand>
        <name>ATP</name>
        <dbReference type="ChEBI" id="CHEBI:30616"/>
    </ligand>
</feature>
<dbReference type="KEGG" id="sbi:8064725"/>
<evidence type="ECO:0000313" key="12">
    <source>
        <dbReference type="EMBL" id="KAG0519376.1"/>
    </source>
</evidence>
<dbReference type="OMA" id="QRTWPAF"/>
<dbReference type="PROSITE" id="PS00107">
    <property type="entry name" value="PROTEIN_KINASE_ATP"/>
    <property type="match status" value="1"/>
</dbReference>
<dbReference type="OrthoDB" id="592835at2759"/>
<evidence type="ECO:0000256" key="10">
    <source>
        <dbReference type="RuleBase" id="RU000304"/>
    </source>
</evidence>
<dbReference type="InterPro" id="IPR000719">
    <property type="entry name" value="Prot_kinase_dom"/>
</dbReference>
<reference evidence="12" key="1">
    <citation type="journal article" date="2019" name="BMC Genomics">
        <title>A new reference genome for Sorghum bicolor reveals high levels of sequence similarity between sweet and grain genotypes: implications for the genetics of sugar metabolism.</title>
        <authorList>
            <person name="Cooper E.A."/>
            <person name="Brenton Z.W."/>
            <person name="Flinn B.S."/>
            <person name="Jenkins J."/>
            <person name="Shu S."/>
            <person name="Flowers D."/>
            <person name="Luo F."/>
            <person name="Wang Y."/>
            <person name="Xia P."/>
            <person name="Barry K."/>
            <person name="Daum C."/>
            <person name="Lipzen A."/>
            <person name="Yoshinaga Y."/>
            <person name="Schmutz J."/>
            <person name="Saski C."/>
            <person name="Vermerris W."/>
            <person name="Kresovich S."/>
        </authorList>
    </citation>
    <scope>NUCLEOTIDE SEQUENCE</scope>
</reference>
<dbReference type="PROSITE" id="PS00108">
    <property type="entry name" value="PROTEIN_KINASE_ST"/>
    <property type="match status" value="1"/>
</dbReference>
<keyword evidence="5 9" id="KW-0547">Nucleotide-binding</keyword>
<reference evidence="12" key="2">
    <citation type="submission" date="2020-10" db="EMBL/GenBank/DDBJ databases">
        <authorList>
            <person name="Cooper E.A."/>
            <person name="Brenton Z.W."/>
            <person name="Flinn B.S."/>
            <person name="Jenkins J."/>
            <person name="Shu S."/>
            <person name="Flowers D."/>
            <person name="Luo F."/>
            <person name="Wang Y."/>
            <person name="Xia P."/>
            <person name="Barry K."/>
            <person name="Daum C."/>
            <person name="Lipzen A."/>
            <person name="Yoshinaga Y."/>
            <person name="Schmutz J."/>
            <person name="Saski C."/>
            <person name="Vermerris W."/>
            <person name="Kresovich S."/>
        </authorList>
    </citation>
    <scope>NUCLEOTIDE SEQUENCE</scope>
</reference>
<keyword evidence="3" id="KW-0597">Phosphoprotein</keyword>
<evidence type="ECO:0000256" key="6">
    <source>
        <dbReference type="ARBA" id="ARBA00022777"/>
    </source>
</evidence>